<feature type="region of interest" description="Disordered" evidence="1">
    <location>
        <begin position="1"/>
        <end position="41"/>
    </location>
</feature>
<sequence>MGEPSGAPPRGWDTSAPRPESTIRIESIRVDSDHGTLRGCDEPSGWRFSDHDCPEPEWTPASHVPVSHTLGEKVRLSLTLDAAAVLPGPATLKGEGPGGIQFRQTLPVSPGTSVITLVSDNPLARKLDDLSFDVRWSASEAAIVAPAVTSIPMLVTMGPPRSTPIAPYKEDGATPRRVAKAVEWAKQANSLDPHAIVESFLRRFPYYALLPNPDVPAEYDHPRYFNEVGGAWPMVDYVAASGECQAIVRLVRGMLAQIGAPGEARMLVVWADPDQGNGEKPLVADWEKEPRAGLSKTIQVGEKRLSAALVDGPVVEGKTYPPSHTRLPDGKVSPGLNRYEACLEFSHGGTTRYYCGGVGVLSSKHDILKVFWGLVWVEFLPDEGFRVEKIVRRYRNGEASPPRETARDRIRSFFRRFARRIS</sequence>
<name>A0A9X4ANJ3_9BACT</name>
<evidence type="ECO:0000313" key="2">
    <source>
        <dbReference type="EMBL" id="MDC3978953.1"/>
    </source>
</evidence>
<dbReference type="EMBL" id="JAGTJJ010000006">
    <property type="protein sequence ID" value="MDC3982124.1"/>
    <property type="molecule type" value="Genomic_DNA"/>
</dbReference>
<evidence type="ECO:0000313" key="4">
    <source>
        <dbReference type="Proteomes" id="UP001151081"/>
    </source>
</evidence>
<organism evidence="2 4">
    <name type="scientific">Polyangium jinanense</name>
    <dbReference type="NCBI Taxonomy" id="2829994"/>
    <lineage>
        <taxon>Bacteria</taxon>
        <taxon>Pseudomonadati</taxon>
        <taxon>Myxococcota</taxon>
        <taxon>Polyangia</taxon>
        <taxon>Polyangiales</taxon>
        <taxon>Polyangiaceae</taxon>
        <taxon>Polyangium</taxon>
    </lineage>
</organism>
<reference evidence="2 4" key="1">
    <citation type="submission" date="2021-04" db="EMBL/GenBank/DDBJ databases">
        <title>Genome analysis of Polyangium sp.</title>
        <authorList>
            <person name="Li Y."/>
            <person name="Wang J."/>
        </authorList>
    </citation>
    <scope>NUCLEOTIDE SEQUENCE [LARGE SCALE GENOMIC DNA]</scope>
    <source>
        <strain evidence="2 4">SDU14</strain>
    </source>
</reference>
<protein>
    <submittedName>
        <fullName evidence="2">Uncharacterized protein</fullName>
    </submittedName>
</protein>
<accession>A0A9X4ANJ3</accession>
<dbReference type="RefSeq" id="WP_272418649.1">
    <property type="nucleotide sequence ID" value="NZ_JAGTJJ010000001.1"/>
</dbReference>
<keyword evidence="4" id="KW-1185">Reference proteome</keyword>
<dbReference type="EMBL" id="JAGTJJ010000001">
    <property type="protein sequence ID" value="MDC3978953.1"/>
    <property type="molecule type" value="Genomic_DNA"/>
</dbReference>
<gene>
    <name evidence="2" type="ORF">KEG57_00490</name>
    <name evidence="3" type="ORF">KEG57_16520</name>
</gene>
<proteinExistence type="predicted"/>
<feature type="compositionally biased region" description="Basic and acidic residues" evidence="1">
    <location>
        <begin position="21"/>
        <end position="41"/>
    </location>
</feature>
<evidence type="ECO:0000313" key="3">
    <source>
        <dbReference type="EMBL" id="MDC3982124.1"/>
    </source>
</evidence>
<comment type="caution">
    <text evidence="2">The sequence shown here is derived from an EMBL/GenBank/DDBJ whole genome shotgun (WGS) entry which is preliminary data.</text>
</comment>
<evidence type="ECO:0000256" key="1">
    <source>
        <dbReference type="SAM" id="MobiDB-lite"/>
    </source>
</evidence>
<dbReference type="Proteomes" id="UP001151081">
    <property type="component" value="Unassembled WGS sequence"/>
</dbReference>
<dbReference type="AlphaFoldDB" id="A0A9X4ANJ3"/>